<protein>
    <recommendedName>
        <fullName evidence="3">RRM domain-containing protein</fullName>
    </recommendedName>
</protein>
<reference evidence="4" key="1">
    <citation type="submission" date="2021-01" db="EMBL/GenBank/DDBJ databases">
        <authorList>
            <person name="Corre E."/>
            <person name="Pelletier E."/>
            <person name="Niang G."/>
            <person name="Scheremetjew M."/>
            <person name="Finn R."/>
            <person name="Kale V."/>
            <person name="Holt S."/>
            <person name="Cochrane G."/>
            <person name="Meng A."/>
            <person name="Brown T."/>
            <person name="Cohen L."/>
        </authorList>
    </citation>
    <scope>NUCLEOTIDE SEQUENCE</scope>
    <source>
        <strain evidence="4">CCMP3107</strain>
    </source>
</reference>
<dbReference type="GO" id="GO:0003723">
    <property type="term" value="F:RNA binding"/>
    <property type="evidence" value="ECO:0007669"/>
    <property type="project" value="UniProtKB-UniRule"/>
</dbReference>
<accession>A0A7S3UU71</accession>
<dbReference type="InterPro" id="IPR035979">
    <property type="entry name" value="RBD_domain_sf"/>
</dbReference>
<dbReference type="PANTHER" id="PTHR15608:SF0">
    <property type="entry name" value="HIV TAT-SPECIFIC FACTOR 1"/>
    <property type="match status" value="1"/>
</dbReference>
<evidence type="ECO:0000256" key="1">
    <source>
        <dbReference type="PROSITE-ProRule" id="PRU00176"/>
    </source>
</evidence>
<dbReference type="PANTHER" id="PTHR15608">
    <property type="entry name" value="SPLICING FACTOR U2AF-ASSOCIATED PROTEIN 2"/>
    <property type="match status" value="1"/>
</dbReference>
<name>A0A7S3UU71_HETAK</name>
<gene>
    <name evidence="4" type="ORF">HAKA00212_LOCUS3849</name>
</gene>
<dbReference type="InterPro" id="IPR012677">
    <property type="entry name" value="Nucleotide-bd_a/b_plait_sf"/>
</dbReference>
<dbReference type="GO" id="GO:0005686">
    <property type="term" value="C:U2 snRNP"/>
    <property type="evidence" value="ECO:0007669"/>
    <property type="project" value="TreeGrafter"/>
</dbReference>
<dbReference type="EMBL" id="HBIU01009400">
    <property type="protein sequence ID" value="CAE0625181.1"/>
    <property type="molecule type" value="Transcribed_RNA"/>
</dbReference>
<dbReference type="SUPFAM" id="SSF54928">
    <property type="entry name" value="RNA-binding domain, RBD"/>
    <property type="match status" value="1"/>
</dbReference>
<dbReference type="AlphaFoldDB" id="A0A7S3UU71"/>
<evidence type="ECO:0000256" key="2">
    <source>
        <dbReference type="SAM" id="MobiDB-lite"/>
    </source>
</evidence>
<dbReference type="InterPro" id="IPR000504">
    <property type="entry name" value="RRM_dom"/>
</dbReference>
<dbReference type="PROSITE" id="PS50102">
    <property type="entry name" value="RRM"/>
    <property type="match status" value="1"/>
</dbReference>
<dbReference type="SMART" id="SM00360">
    <property type="entry name" value="RRM"/>
    <property type="match status" value="1"/>
</dbReference>
<evidence type="ECO:0000313" key="4">
    <source>
        <dbReference type="EMBL" id="CAE0625181.1"/>
    </source>
</evidence>
<feature type="region of interest" description="Disordered" evidence="2">
    <location>
        <begin position="1"/>
        <end position="47"/>
    </location>
</feature>
<proteinExistence type="predicted"/>
<feature type="domain" description="RRM" evidence="3">
    <location>
        <begin position="133"/>
        <end position="204"/>
    </location>
</feature>
<evidence type="ECO:0000259" key="3">
    <source>
        <dbReference type="PROSITE" id="PS50102"/>
    </source>
</evidence>
<dbReference type="InterPro" id="IPR034393">
    <property type="entry name" value="TatSF1-like"/>
</dbReference>
<feature type="compositionally biased region" description="Basic and acidic residues" evidence="2">
    <location>
        <begin position="15"/>
        <end position="30"/>
    </location>
</feature>
<dbReference type="Pfam" id="PF00076">
    <property type="entry name" value="RRM_1"/>
    <property type="match status" value="1"/>
</dbReference>
<dbReference type="Gene3D" id="3.30.70.330">
    <property type="match status" value="1"/>
</dbReference>
<sequence>MKAKKRNFDVLPTEEQLKEQAEEQKKKANKFDVPPTEAEKQDQSLKPGVLVIKDDEDAPHPIKSGIAENEKARLRAALLKNMEYVQKKENTKRAAKFAPGGEFSRPMYANLMGGVQVVQNSSLPTAKPAPPNTAVYVNHLPKTITWNTLDTMFNEFGKIKKIKIYRDKIGNPKGDALVTYMEPEAVEASVLKVPPTLTCYTTCM</sequence>
<keyword evidence="1" id="KW-0694">RNA-binding</keyword>
<organism evidence="4">
    <name type="scientific">Heterosigma akashiwo</name>
    <name type="common">Chromophytic alga</name>
    <name type="synonym">Heterosigma carterae</name>
    <dbReference type="NCBI Taxonomy" id="2829"/>
    <lineage>
        <taxon>Eukaryota</taxon>
        <taxon>Sar</taxon>
        <taxon>Stramenopiles</taxon>
        <taxon>Ochrophyta</taxon>
        <taxon>Raphidophyceae</taxon>
        <taxon>Chattonellales</taxon>
        <taxon>Chattonellaceae</taxon>
        <taxon>Heterosigma</taxon>
    </lineage>
</organism>
<dbReference type="GO" id="GO:0005684">
    <property type="term" value="C:U2-type spliceosomal complex"/>
    <property type="evidence" value="ECO:0007669"/>
    <property type="project" value="TreeGrafter"/>
</dbReference>